<dbReference type="Pfam" id="PF14526">
    <property type="entry name" value="Cass2"/>
    <property type="match status" value="1"/>
</dbReference>
<dbReference type="SUPFAM" id="SSF46689">
    <property type="entry name" value="Homeodomain-like"/>
    <property type="match status" value="2"/>
</dbReference>
<keyword evidence="3" id="KW-0804">Transcription</keyword>
<comment type="caution">
    <text evidence="5">The sequence shown here is derived from an EMBL/GenBank/DDBJ whole genome shotgun (WGS) entry which is preliminary data.</text>
</comment>
<gene>
    <name evidence="5" type="ORF">FZD47_20475</name>
</gene>
<dbReference type="Proteomes" id="UP000323732">
    <property type="component" value="Unassembled WGS sequence"/>
</dbReference>
<dbReference type="InterPro" id="IPR009057">
    <property type="entry name" value="Homeodomain-like_sf"/>
</dbReference>
<dbReference type="Gene3D" id="1.10.10.60">
    <property type="entry name" value="Homeodomain-like"/>
    <property type="match status" value="2"/>
</dbReference>
<dbReference type="InterPro" id="IPR020449">
    <property type="entry name" value="Tscrpt_reg_AraC-type_HTH"/>
</dbReference>
<feature type="domain" description="HTH araC/xylS-type" evidence="4">
    <location>
        <begin position="8"/>
        <end position="106"/>
    </location>
</feature>
<sequence length="450" mass="52316">MNYLNSVQEAIDLIEDNIRDDIELDKIAKTAAMSLPHLYRLFYSLTGHPIKEYLRKRRISIASEHLKNSNKPFIDIALECGFESQASFSKSFKKIVGVTPKIYKESDLVYCFERINLIEKVNYLEGRDLFERYPDVKVIQLKEMDVLSYIYKSDNSENLEMDAFKVAQKLVLNTQLTDKGIRYFGRNIEIEGSEKSRYAYEVLVPVEKGLNHPIQGMDYKTISGGMYAVGSTSSDSDQKIFSLWNRMYSEWLPKSLFKEGSHTYLEEYITYNSKLVRMKLYLPIERQLELEMIKVEQIDPFWVAFCKVYGKDAQEKADATLSEWLNTDPSISVSKSKLYFSYNYGYESDAEHWDEFGITTFIKQENIDNPNINQKILGGGLFVTIETKPYGAIIGVLEIIHRWIVSKEKYILDDTRQWFALYQHSSSSLSDKDVTVLCCIPILERSKLWE</sequence>
<dbReference type="InterPro" id="IPR011256">
    <property type="entry name" value="Reg_factor_effector_dom_sf"/>
</dbReference>
<protein>
    <submittedName>
        <fullName evidence="5">AraC family transcriptional regulator</fullName>
    </submittedName>
</protein>
<keyword evidence="2" id="KW-0238">DNA-binding</keyword>
<dbReference type="SUPFAM" id="SSF55136">
    <property type="entry name" value="Probable bacterial effector-binding domain"/>
    <property type="match status" value="1"/>
</dbReference>
<name>A0A5D4SFK9_9BACI</name>
<dbReference type="InterPro" id="IPR018062">
    <property type="entry name" value="HTH_AraC-typ_CS"/>
</dbReference>
<dbReference type="Gene3D" id="3.20.80.10">
    <property type="entry name" value="Regulatory factor, effector binding domain"/>
    <property type="match status" value="2"/>
</dbReference>
<evidence type="ECO:0000256" key="2">
    <source>
        <dbReference type="ARBA" id="ARBA00023125"/>
    </source>
</evidence>
<evidence type="ECO:0000313" key="6">
    <source>
        <dbReference type="Proteomes" id="UP000323732"/>
    </source>
</evidence>
<dbReference type="GO" id="GO:0003700">
    <property type="term" value="F:DNA-binding transcription factor activity"/>
    <property type="evidence" value="ECO:0007669"/>
    <property type="project" value="InterPro"/>
</dbReference>
<evidence type="ECO:0000256" key="1">
    <source>
        <dbReference type="ARBA" id="ARBA00023015"/>
    </source>
</evidence>
<dbReference type="RefSeq" id="WP_148950733.1">
    <property type="nucleotide sequence ID" value="NZ_VTES01000006.1"/>
</dbReference>
<dbReference type="EMBL" id="VTES01000006">
    <property type="protein sequence ID" value="TYS60586.1"/>
    <property type="molecule type" value="Genomic_DNA"/>
</dbReference>
<reference evidence="5 6" key="1">
    <citation type="submission" date="2019-08" db="EMBL/GenBank/DDBJ databases">
        <title>Bacillus genomes from the desert of Cuatro Cienegas, Coahuila.</title>
        <authorList>
            <person name="Olmedo-Alvarez G."/>
        </authorList>
    </citation>
    <scope>NUCLEOTIDE SEQUENCE [LARGE SCALE GENOMIC DNA]</scope>
    <source>
        <strain evidence="5 6">CH37_1T</strain>
    </source>
</reference>
<dbReference type="InterPro" id="IPR018060">
    <property type="entry name" value="HTH_AraC"/>
</dbReference>
<dbReference type="InterPro" id="IPR029441">
    <property type="entry name" value="Cass2"/>
</dbReference>
<dbReference type="SMART" id="SM00871">
    <property type="entry name" value="AraC_E_bind"/>
    <property type="match status" value="2"/>
</dbReference>
<dbReference type="AlphaFoldDB" id="A0A5D4SFK9"/>
<dbReference type="Pfam" id="PF12833">
    <property type="entry name" value="HTH_18"/>
    <property type="match status" value="1"/>
</dbReference>
<dbReference type="InterPro" id="IPR010499">
    <property type="entry name" value="AraC_E-bd"/>
</dbReference>
<proteinExistence type="predicted"/>
<evidence type="ECO:0000256" key="3">
    <source>
        <dbReference type="ARBA" id="ARBA00023163"/>
    </source>
</evidence>
<organism evidence="5 6">
    <name type="scientific">Bacillus infantis</name>
    <dbReference type="NCBI Taxonomy" id="324767"/>
    <lineage>
        <taxon>Bacteria</taxon>
        <taxon>Bacillati</taxon>
        <taxon>Bacillota</taxon>
        <taxon>Bacilli</taxon>
        <taxon>Bacillales</taxon>
        <taxon>Bacillaceae</taxon>
        <taxon>Bacillus</taxon>
    </lineage>
</organism>
<evidence type="ECO:0000259" key="4">
    <source>
        <dbReference type="PROSITE" id="PS01124"/>
    </source>
</evidence>
<dbReference type="PANTHER" id="PTHR47504">
    <property type="entry name" value="RIGHT ORIGIN-BINDING PROTEIN"/>
    <property type="match status" value="1"/>
</dbReference>
<dbReference type="PRINTS" id="PR00032">
    <property type="entry name" value="HTHARAC"/>
</dbReference>
<dbReference type="PROSITE" id="PS01124">
    <property type="entry name" value="HTH_ARAC_FAMILY_2"/>
    <property type="match status" value="1"/>
</dbReference>
<keyword evidence="1" id="KW-0805">Transcription regulation</keyword>
<evidence type="ECO:0000313" key="5">
    <source>
        <dbReference type="EMBL" id="TYS60586.1"/>
    </source>
</evidence>
<accession>A0A5D4SFK9</accession>
<dbReference type="GO" id="GO:0043565">
    <property type="term" value="F:sequence-specific DNA binding"/>
    <property type="evidence" value="ECO:0007669"/>
    <property type="project" value="InterPro"/>
</dbReference>
<dbReference type="SMART" id="SM00342">
    <property type="entry name" value="HTH_ARAC"/>
    <property type="match status" value="1"/>
</dbReference>
<dbReference type="InterPro" id="IPR050959">
    <property type="entry name" value="MarA-like"/>
</dbReference>
<dbReference type="PROSITE" id="PS00041">
    <property type="entry name" value="HTH_ARAC_FAMILY_1"/>
    <property type="match status" value="1"/>
</dbReference>
<dbReference type="PANTHER" id="PTHR47504:SF5">
    <property type="entry name" value="RIGHT ORIGIN-BINDING PROTEIN"/>
    <property type="match status" value="1"/>
</dbReference>